<dbReference type="GO" id="GO:0003824">
    <property type="term" value="F:catalytic activity"/>
    <property type="evidence" value="ECO:0007669"/>
    <property type="project" value="UniProtKB-ARBA"/>
</dbReference>
<dbReference type="SUPFAM" id="SSF102645">
    <property type="entry name" value="CoaB-like"/>
    <property type="match status" value="1"/>
</dbReference>
<dbReference type="Pfam" id="PF14966">
    <property type="entry name" value="DNA_repr_REX1B"/>
    <property type="match status" value="1"/>
</dbReference>
<dbReference type="Pfam" id="PF04127">
    <property type="entry name" value="DFP"/>
    <property type="match status" value="2"/>
</dbReference>
<gene>
    <name evidence="4" type="ORF">CGC20_26320</name>
</gene>
<evidence type="ECO:0000313" key="4">
    <source>
        <dbReference type="EMBL" id="TPP48845.1"/>
    </source>
</evidence>
<evidence type="ECO:0000256" key="1">
    <source>
        <dbReference type="ARBA" id="ARBA00005703"/>
    </source>
</evidence>
<dbReference type="AlphaFoldDB" id="A0A504XLZ5"/>
<dbReference type="Proteomes" id="UP000318821">
    <property type="component" value="Unassembled WGS sequence"/>
</dbReference>
<dbReference type="InterPro" id="IPR007085">
    <property type="entry name" value="DNA/pantothenate-metab_flavo_C"/>
</dbReference>
<dbReference type="VEuPathDB" id="TriTrypDB:LdBPK_251990.1"/>
<accession>A0A504XLZ5</accession>
<protein>
    <submittedName>
        <fullName evidence="4">DNA / pantothenate metabolism flavofamily protein</fullName>
    </submittedName>
</protein>
<dbReference type="EMBL" id="RHLD01000022">
    <property type="protein sequence ID" value="TPP48845.1"/>
    <property type="molecule type" value="Genomic_DNA"/>
</dbReference>
<comment type="caution">
    <text evidence="4">The sequence shown here is derived from an EMBL/GenBank/DDBJ whole genome shotgun (WGS) entry which is preliminary data.</text>
</comment>
<dbReference type="VEuPathDB" id="TriTrypDB:LdCL_250025700"/>
<dbReference type="VEuPathDB" id="TriTrypDB:LDHU3_25.2460"/>
<feature type="compositionally biased region" description="Low complexity" evidence="2">
    <location>
        <begin position="420"/>
        <end position="439"/>
    </location>
</feature>
<evidence type="ECO:0000313" key="5">
    <source>
        <dbReference type="Proteomes" id="UP000318821"/>
    </source>
</evidence>
<organism evidence="4 5">
    <name type="scientific">Leishmania donovani</name>
    <dbReference type="NCBI Taxonomy" id="5661"/>
    <lineage>
        <taxon>Eukaryota</taxon>
        <taxon>Discoba</taxon>
        <taxon>Euglenozoa</taxon>
        <taxon>Kinetoplastea</taxon>
        <taxon>Metakinetoplastina</taxon>
        <taxon>Trypanosomatida</taxon>
        <taxon>Trypanosomatidae</taxon>
        <taxon>Leishmaniinae</taxon>
        <taxon>Leishmania</taxon>
    </lineage>
</organism>
<evidence type="ECO:0000256" key="2">
    <source>
        <dbReference type="SAM" id="MobiDB-lite"/>
    </source>
</evidence>
<dbReference type="VEuPathDB" id="TriTrypDB:LDHU3_25.2450"/>
<reference evidence="5" key="1">
    <citation type="submission" date="2019-02" db="EMBL/GenBank/DDBJ databases">
        <title>FDA dAtabase for Regulatory Grade micrObial Sequences (FDA-ARGOS): Supporting development and validation of Infectious Disease Dx tests.</title>
        <authorList>
            <person name="Duncan R."/>
            <person name="Fisher C."/>
            <person name="Tallon L."/>
            <person name="Sadzewicz L."/>
            <person name="Sengamalay N."/>
            <person name="Ott S."/>
            <person name="Godinez A."/>
            <person name="Nagaraj S."/>
            <person name="Vavikolanu K."/>
            <person name="Vyas G."/>
            <person name="Nadendla S."/>
            <person name="Aluvathingal J."/>
            <person name="Sichtig H."/>
        </authorList>
    </citation>
    <scope>NUCLEOTIDE SEQUENCE [LARGE SCALE GENOMIC DNA]</scope>
    <source>
        <strain evidence="5">FDAARGOS_360</strain>
    </source>
</reference>
<feature type="domain" description="DNA/pantothenate metabolism flavoprotein C-terminal" evidence="3">
    <location>
        <begin position="348"/>
        <end position="419"/>
    </location>
</feature>
<dbReference type="InterPro" id="IPR039491">
    <property type="entry name" value="REX1-B"/>
</dbReference>
<sequence>MTATASNRAQAVAALKLQRDRSTTYQQWTLLFHRAITGDITATELQRNIQGIVLPEFQRISTQLRTLQKALTETAQTSSALAIWIDRLQDLEREHYTVTLSLANQLPADIKSLFKPDSSDDEQYELVERRPNHIAHSPPAPSIAAASAPAPAPATPTLRVHDVERCTLLRLIPPRYRTHLYFVKCRGVMDSLGGPPDHSANGDDVNGTEGSTARVEEELVALPSKGARRDEAPILAHYAPSAVACRCAGWSSAVASIIHRQESLRAAIEDLCEELQGEISDDAAAKSIIASAPVRRNEMVNMQKNVDAFYAENMPSETQARLSTYKDTLLAFLEGVARSYPDCPGIAFITSGGTTVPLEVNAVRFITNFSSGGRGAHLVEALAERGWACVLLHHRTAIMPFRRVLDTFSTEQLFAAVASPPVPSAAGTDSASTAGAESTPAAASKAELHRVAELYHRTKGLVHYVAYDTVVEYIFLLEVVSRTLCGTAAPQVLQQRPCLFFAAAAVSDYYVPLPKMSREKISGGDGLTLHLSNVPKVLLLLREEWLHRAAPDATQPLVVTFKLETCEEAMKRKAIGNLHAYRCDAVVANLLQSYKEWVLATTCSTATPEHPAVELQPALRQRTITFCFPGPSSEQTCAPGVLLRYDAPAIGPGAFMYDDETPSLDFARYSHRIRRYGETRPLLMGLSVVQTAKKLTSSHAKKLFLDGAASNLLELAWEVQSPSK</sequence>
<dbReference type="GO" id="GO:0015937">
    <property type="term" value="P:coenzyme A biosynthetic process"/>
    <property type="evidence" value="ECO:0007669"/>
    <property type="project" value="UniProtKB-ARBA"/>
</dbReference>
<proteinExistence type="inferred from homology"/>
<dbReference type="VEuPathDB" id="TriTrypDB:LdBPK_251980.1"/>
<evidence type="ECO:0000259" key="3">
    <source>
        <dbReference type="Pfam" id="PF04127"/>
    </source>
</evidence>
<feature type="region of interest" description="Disordered" evidence="2">
    <location>
        <begin position="420"/>
        <end position="441"/>
    </location>
</feature>
<name>A0A504XLZ5_LEIDO</name>
<feature type="domain" description="DNA/pantothenate metabolism flavoprotein C-terminal" evidence="3">
    <location>
        <begin position="499"/>
        <end position="593"/>
    </location>
</feature>
<dbReference type="Gene3D" id="3.40.50.10300">
    <property type="entry name" value="CoaB-like"/>
    <property type="match status" value="1"/>
</dbReference>
<dbReference type="InterPro" id="IPR035929">
    <property type="entry name" value="CoaB-like_sf"/>
</dbReference>
<dbReference type="VEuPathDB" id="TriTrypDB:LdCL_250025600"/>
<comment type="similarity">
    <text evidence="1">Belongs to the PPC synthetase family.</text>
</comment>